<keyword evidence="3" id="KW-1185">Reference proteome</keyword>
<feature type="compositionally biased region" description="Polar residues" evidence="1">
    <location>
        <begin position="10"/>
        <end position="41"/>
    </location>
</feature>
<proteinExistence type="predicted"/>
<protein>
    <submittedName>
        <fullName evidence="2">OLC1v1001158C1</fullName>
    </submittedName>
</protein>
<sequence>MKKRKEKTYQAPTVTQSSGRQWDGDSNGTEEGSNGMVTVSLSPAVRGEAAVVTQSPKRGESIAGAADGRGGVVGQRGAECGWWIESPDGDWRWNDEGCRWT</sequence>
<organism evidence="2 3">
    <name type="scientific">Oldenlandia corymbosa var. corymbosa</name>
    <dbReference type="NCBI Taxonomy" id="529605"/>
    <lineage>
        <taxon>Eukaryota</taxon>
        <taxon>Viridiplantae</taxon>
        <taxon>Streptophyta</taxon>
        <taxon>Embryophyta</taxon>
        <taxon>Tracheophyta</taxon>
        <taxon>Spermatophyta</taxon>
        <taxon>Magnoliopsida</taxon>
        <taxon>eudicotyledons</taxon>
        <taxon>Gunneridae</taxon>
        <taxon>Pentapetalae</taxon>
        <taxon>asterids</taxon>
        <taxon>lamiids</taxon>
        <taxon>Gentianales</taxon>
        <taxon>Rubiaceae</taxon>
        <taxon>Rubioideae</taxon>
        <taxon>Spermacoceae</taxon>
        <taxon>Hedyotis-Oldenlandia complex</taxon>
        <taxon>Oldenlandia</taxon>
    </lineage>
</organism>
<gene>
    <name evidence="2" type="ORF">OLC1_LOCUS12100</name>
</gene>
<dbReference type="EMBL" id="OX459121">
    <property type="protein sequence ID" value="CAI9102813.1"/>
    <property type="molecule type" value="Genomic_DNA"/>
</dbReference>
<dbReference type="Proteomes" id="UP001161247">
    <property type="component" value="Chromosome 4"/>
</dbReference>
<dbReference type="AlphaFoldDB" id="A0AAV1D5H0"/>
<accession>A0AAV1D5H0</accession>
<reference evidence="2" key="1">
    <citation type="submission" date="2023-03" db="EMBL/GenBank/DDBJ databases">
        <authorList>
            <person name="Julca I."/>
        </authorList>
    </citation>
    <scope>NUCLEOTIDE SEQUENCE</scope>
</reference>
<feature type="region of interest" description="Disordered" evidence="1">
    <location>
        <begin position="1"/>
        <end position="73"/>
    </location>
</feature>
<evidence type="ECO:0000256" key="1">
    <source>
        <dbReference type="SAM" id="MobiDB-lite"/>
    </source>
</evidence>
<name>A0AAV1D5H0_OLDCO</name>
<evidence type="ECO:0000313" key="2">
    <source>
        <dbReference type="EMBL" id="CAI9102813.1"/>
    </source>
</evidence>
<evidence type="ECO:0000313" key="3">
    <source>
        <dbReference type="Proteomes" id="UP001161247"/>
    </source>
</evidence>